<name>A0AAD3SQ80_NEPGR</name>
<comment type="caution">
    <text evidence="1">The sequence shown here is derived from an EMBL/GenBank/DDBJ whole genome shotgun (WGS) entry which is preliminary data.</text>
</comment>
<evidence type="ECO:0000313" key="2">
    <source>
        <dbReference type="Proteomes" id="UP001279734"/>
    </source>
</evidence>
<gene>
    <name evidence="1" type="ORF">Nepgr_017881</name>
</gene>
<protein>
    <submittedName>
        <fullName evidence="1">Uncharacterized protein</fullName>
    </submittedName>
</protein>
<evidence type="ECO:0000313" key="1">
    <source>
        <dbReference type="EMBL" id="GMH16040.1"/>
    </source>
</evidence>
<sequence length="111" mass="12597">MNEFFPTFVPTNQYCPGIRVNGRQPSHMLPDLLKISGCADLPTSQLTVILVVKDMKNVTVERVDIIKPQKLVNDCRKFLMEILLRVLNLPHVKLEKMGDGIPFVDNSRGLH</sequence>
<dbReference type="AlphaFoldDB" id="A0AAD3SQ80"/>
<dbReference type="Proteomes" id="UP001279734">
    <property type="component" value="Unassembled WGS sequence"/>
</dbReference>
<keyword evidence="2" id="KW-1185">Reference proteome</keyword>
<organism evidence="1 2">
    <name type="scientific">Nepenthes gracilis</name>
    <name type="common">Slender pitcher plant</name>
    <dbReference type="NCBI Taxonomy" id="150966"/>
    <lineage>
        <taxon>Eukaryota</taxon>
        <taxon>Viridiplantae</taxon>
        <taxon>Streptophyta</taxon>
        <taxon>Embryophyta</taxon>
        <taxon>Tracheophyta</taxon>
        <taxon>Spermatophyta</taxon>
        <taxon>Magnoliopsida</taxon>
        <taxon>eudicotyledons</taxon>
        <taxon>Gunneridae</taxon>
        <taxon>Pentapetalae</taxon>
        <taxon>Caryophyllales</taxon>
        <taxon>Nepenthaceae</taxon>
        <taxon>Nepenthes</taxon>
    </lineage>
</organism>
<accession>A0AAD3SQ80</accession>
<dbReference type="EMBL" id="BSYO01000016">
    <property type="protein sequence ID" value="GMH16040.1"/>
    <property type="molecule type" value="Genomic_DNA"/>
</dbReference>
<reference evidence="1" key="1">
    <citation type="submission" date="2023-05" db="EMBL/GenBank/DDBJ databases">
        <title>Nepenthes gracilis genome sequencing.</title>
        <authorList>
            <person name="Fukushima K."/>
        </authorList>
    </citation>
    <scope>NUCLEOTIDE SEQUENCE</scope>
    <source>
        <strain evidence="1">SING2019-196</strain>
    </source>
</reference>
<proteinExistence type="predicted"/>